<evidence type="ECO:0000256" key="2">
    <source>
        <dbReference type="ARBA" id="ARBA00009539"/>
    </source>
</evidence>
<dbReference type="PROSITE" id="PS51330">
    <property type="entry name" value="DHFR_2"/>
    <property type="match status" value="1"/>
</dbReference>
<comment type="pathway">
    <text evidence="1 8">Cofactor biosynthesis; tetrahydrofolate biosynthesis; 5,6,7,8-tetrahydrofolate from 7,8-dihydrofolate: step 1/1.</text>
</comment>
<evidence type="ECO:0000259" key="10">
    <source>
        <dbReference type="PROSITE" id="PS51330"/>
    </source>
</evidence>
<comment type="catalytic activity">
    <reaction evidence="8">
        <text>(6S)-5,6,7,8-tetrahydrofolate + NADP(+) = 7,8-dihydrofolate + NADPH + H(+)</text>
        <dbReference type="Rhea" id="RHEA:15009"/>
        <dbReference type="ChEBI" id="CHEBI:15378"/>
        <dbReference type="ChEBI" id="CHEBI:57451"/>
        <dbReference type="ChEBI" id="CHEBI:57453"/>
        <dbReference type="ChEBI" id="CHEBI:57783"/>
        <dbReference type="ChEBI" id="CHEBI:58349"/>
        <dbReference type="EC" id="1.5.1.3"/>
    </reaction>
</comment>
<dbReference type="Pfam" id="PF00186">
    <property type="entry name" value="DHFR_1"/>
    <property type="match status" value="1"/>
</dbReference>
<dbReference type="UniPathway" id="UPA00077">
    <property type="reaction ID" value="UER00158"/>
</dbReference>
<reference evidence="11 12" key="2">
    <citation type="submission" date="2016-03" db="EMBL/GenBank/DDBJ databases">
        <title>New uncultured bacterium of the family Gallionellaceae from acid mine drainage: description and reconstruction of genome based on metagenomic analysis of microbial community.</title>
        <authorList>
            <person name="Kadnikov V."/>
            <person name="Ivasenko D."/>
            <person name="Beletsky A."/>
            <person name="Mardanov A."/>
            <person name="Danilova E."/>
            <person name="Pimenov N."/>
            <person name="Karnachuk O."/>
            <person name="Ravin N."/>
        </authorList>
    </citation>
    <scope>NUCLEOTIDE SEQUENCE [LARGE SCALE GENOMIC DNA]</scope>
    <source>
        <strain evidence="11">ShG14-8</strain>
    </source>
</reference>
<dbReference type="GO" id="GO:0004146">
    <property type="term" value="F:dihydrofolate reductase activity"/>
    <property type="evidence" value="ECO:0007669"/>
    <property type="project" value="UniProtKB-EC"/>
</dbReference>
<keyword evidence="4 8" id="KW-0554">One-carbon metabolism</keyword>
<dbReference type="EMBL" id="LSLI01000046">
    <property type="protein sequence ID" value="KXS32011.1"/>
    <property type="molecule type" value="Genomic_DNA"/>
</dbReference>
<evidence type="ECO:0000256" key="9">
    <source>
        <dbReference type="RuleBase" id="RU004474"/>
    </source>
</evidence>
<evidence type="ECO:0000256" key="8">
    <source>
        <dbReference type="PIRNR" id="PIRNR000194"/>
    </source>
</evidence>
<dbReference type="GO" id="GO:0046452">
    <property type="term" value="P:dihydrofolate metabolic process"/>
    <property type="evidence" value="ECO:0007669"/>
    <property type="project" value="TreeGrafter"/>
</dbReference>
<evidence type="ECO:0000313" key="11">
    <source>
        <dbReference type="EMBL" id="KXS32011.1"/>
    </source>
</evidence>
<comment type="function">
    <text evidence="7 8">Key enzyme in folate metabolism. Catalyzes an essential reaction for de novo glycine and purine synthesis, and for DNA precursor synthesis.</text>
</comment>
<dbReference type="CDD" id="cd00209">
    <property type="entry name" value="DHFR"/>
    <property type="match status" value="1"/>
</dbReference>
<dbReference type="PIRSF" id="PIRSF000194">
    <property type="entry name" value="DHFR"/>
    <property type="match status" value="1"/>
</dbReference>
<feature type="domain" description="DHFR" evidence="10">
    <location>
        <begin position="4"/>
        <end position="162"/>
    </location>
</feature>
<evidence type="ECO:0000256" key="6">
    <source>
        <dbReference type="ARBA" id="ARBA00023002"/>
    </source>
</evidence>
<comment type="similarity">
    <text evidence="2 8 9">Belongs to the dihydrofolate reductase family.</text>
</comment>
<dbReference type="GO" id="GO:0005829">
    <property type="term" value="C:cytosol"/>
    <property type="evidence" value="ECO:0007669"/>
    <property type="project" value="TreeGrafter"/>
</dbReference>
<dbReference type="PANTHER" id="PTHR48069">
    <property type="entry name" value="DIHYDROFOLATE REDUCTASE"/>
    <property type="match status" value="1"/>
</dbReference>
<dbReference type="PROSITE" id="PS00075">
    <property type="entry name" value="DHFR_1"/>
    <property type="match status" value="1"/>
</dbReference>
<evidence type="ECO:0000256" key="1">
    <source>
        <dbReference type="ARBA" id="ARBA00004903"/>
    </source>
</evidence>
<dbReference type="GO" id="GO:0046654">
    <property type="term" value="P:tetrahydrofolate biosynthetic process"/>
    <property type="evidence" value="ECO:0007669"/>
    <property type="project" value="UniProtKB-UniPathway"/>
</dbReference>
<dbReference type="GO" id="GO:0006730">
    <property type="term" value="P:one-carbon metabolic process"/>
    <property type="evidence" value="ECO:0007669"/>
    <property type="project" value="UniProtKB-KW"/>
</dbReference>
<evidence type="ECO:0000313" key="12">
    <source>
        <dbReference type="Proteomes" id="UP000070578"/>
    </source>
</evidence>
<dbReference type="Gene3D" id="3.40.430.10">
    <property type="entry name" value="Dihydrofolate Reductase, subunit A"/>
    <property type="match status" value="1"/>
</dbReference>
<dbReference type="FunFam" id="3.40.430.10:FF:000001">
    <property type="entry name" value="Dihydrofolate reductase"/>
    <property type="match status" value="1"/>
</dbReference>
<gene>
    <name evidence="11" type="ORF">AWT59_1879</name>
</gene>
<dbReference type="GO" id="GO:0070401">
    <property type="term" value="F:NADP+ binding"/>
    <property type="evidence" value="ECO:0007669"/>
    <property type="project" value="UniProtKB-ARBA"/>
</dbReference>
<evidence type="ECO:0000256" key="3">
    <source>
        <dbReference type="ARBA" id="ARBA00012856"/>
    </source>
</evidence>
<accession>A0A139BSS4</accession>
<comment type="caution">
    <text evidence="11">The sequence shown here is derived from an EMBL/GenBank/DDBJ whole genome shotgun (WGS) entry which is preliminary data.</text>
</comment>
<name>A0A139BSS4_9PROT</name>
<evidence type="ECO:0000256" key="7">
    <source>
        <dbReference type="ARBA" id="ARBA00025067"/>
    </source>
</evidence>
<keyword evidence="5 8" id="KW-0521">NADP</keyword>
<dbReference type="GO" id="GO:0046655">
    <property type="term" value="P:folic acid metabolic process"/>
    <property type="evidence" value="ECO:0007669"/>
    <property type="project" value="TreeGrafter"/>
</dbReference>
<evidence type="ECO:0000256" key="4">
    <source>
        <dbReference type="ARBA" id="ARBA00022563"/>
    </source>
</evidence>
<dbReference type="InterPro" id="IPR017925">
    <property type="entry name" value="DHFR_CS"/>
</dbReference>
<dbReference type="Proteomes" id="UP000070578">
    <property type="component" value="Unassembled WGS sequence"/>
</dbReference>
<dbReference type="PRINTS" id="PR00070">
    <property type="entry name" value="DHFR"/>
</dbReference>
<dbReference type="SUPFAM" id="SSF53597">
    <property type="entry name" value="Dihydrofolate reductase-like"/>
    <property type="match status" value="1"/>
</dbReference>
<proteinExistence type="inferred from homology"/>
<reference evidence="11 12" key="1">
    <citation type="submission" date="2016-02" db="EMBL/GenBank/DDBJ databases">
        <authorList>
            <person name="Wen L."/>
            <person name="He K."/>
            <person name="Yang H."/>
        </authorList>
    </citation>
    <scope>NUCLEOTIDE SEQUENCE [LARGE SCALE GENOMIC DNA]</scope>
    <source>
        <strain evidence="11">ShG14-8</strain>
    </source>
</reference>
<keyword evidence="6 8" id="KW-0560">Oxidoreductase</keyword>
<protein>
    <recommendedName>
        <fullName evidence="3 8">Dihydrofolate reductase</fullName>
        <ecNumber evidence="3 8">1.5.1.3</ecNumber>
    </recommendedName>
</protein>
<organism evidence="11 12">
    <name type="scientific">Candidatus Gallionella acididurans</name>
    <dbReference type="NCBI Taxonomy" id="1796491"/>
    <lineage>
        <taxon>Bacteria</taxon>
        <taxon>Pseudomonadati</taxon>
        <taxon>Pseudomonadota</taxon>
        <taxon>Betaproteobacteria</taxon>
        <taxon>Nitrosomonadales</taxon>
        <taxon>Gallionellaceae</taxon>
        <taxon>Gallionella</taxon>
    </lineage>
</organism>
<dbReference type="InterPro" id="IPR024072">
    <property type="entry name" value="DHFR-like_dom_sf"/>
</dbReference>
<dbReference type="EC" id="1.5.1.3" evidence="3 8"/>
<dbReference type="AlphaFoldDB" id="A0A139BSS4"/>
<dbReference type="PANTHER" id="PTHR48069:SF3">
    <property type="entry name" value="DIHYDROFOLATE REDUCTASE"/>
    <property type="match status" value="1"/>
</dbReference>
<dbReference type="PATRIC" id="fig|1796491.3.peg.2052"/>
<dbReference type="InterPro" id="IPR012259">
    <property type="entry name" value="DHFR"/>
</dbReference>
<sequence>MKPLVSLIVAMAKNRVIGINNTLPWHLPADLKHFKALTMGHHIVMGRKTYDSIGKPLPGRTSVVVTRNRNLKIDGCIVVHTLEQALAVCAADDEIFVVGGAELYALSLPIADKLYITEIQKDVQGDAYFPVINHDEWREISREMHSQQEPLTLEYHFTTWLRIKQ</sequence>
<evidence type="ECO:0000256" key="5">
    <source>
        <dbReference type="ARBA" id="ARBA00022857"/>
    </source>
</evidence>
<dbReference type="InterPro" id="IPR001796">
    <property type="entry name" value="DHFR_dom"/>
</dbReference>